<keyword evidence="3 6" id="KW-0489">Methyltransferase</keyword>
<dbReference type="EMBL" id="JADIMU010000039">
    <property type="protein sequence ID" value="MBO8443291.1"/>
    <property type="molecule type" value="Genomic_DNA"/>
</dbReference>
<evidence type="ECO:0000256" key="6">
    <source>
        <dbReference type="HAMAP-Rule" id="MF_01007"/>
    </source>
</evidence>
<sequence>MQIDHIPVMKEEVLSFLIPTSPEPVMIDCTTGEGGHSEAFLQKYPGLTLYGLDRDESIRAKAIERLSVFGDRFHSVPCWFDEYLASAPDDFADMILFDLGISVFHYVESGRGFSFRKDEKLDMRLDAGQSVSAETIVNEYPEKELADLIYKYSEERFSRRIAHRICCERAKARIETSAQLADIVSQSVPSSYRYGRIHPATRTFQALRIEVNGELDRITPALEQATRVLKAGGRMAIITFHSLEDRIVKWFLKGRQADGQLRILTKHPVVAGEEEDRLNPPSRSAKLRVAEKVFEGKENDNEKEIHA</sequence>
<keyword evidence="5 6" id="KW-0949">S-adenosyl-L-methionine</keyword>
<dbReference type="HAMAP" id="MF_01007">
    <property type="entry name" value="16SrRNA_methyltr_H"/>
    <property type="match status" value="1"/>
</dbReference>
<dbReference type="PIRSF" id="PIRSF004486">
    <property type="entry name" value="MraW"/>
    <property type="match status" value="1"/>
</dbReference>
<dbReference type="InterPro" id="IPR023397">
    <property type="entry name" value="SAM-dep_MeTrfase_MraW_recog"/>
</dbReference>
<dbReference type="InterPro" id="IPR029063">
    <property type="entry name" value="SAM-dependent_MTases_sf"/>
</dbReference>
<feature type="binding site" evidence="6">
    <location>
        <position position="105"/>
    </location>
    <ligand>
        <name>S-adenosyl-L-methionine</name>
        <dbReference type="ChEBI" id="CHEBI:59789"/>
    </ligand>
</feature>
<reference evidence="7" key="2">
    <citation type="journal article" date="2021" name="PeerJ">
        <title>Extensive microbial diversity within the chicken gut microbiome revealed by metagenomics and culture.</title>
        <authorList>
            <person name="Gilroy R."/>
            <person name="Ravi A."/>
            <person name="Getino M."/>
            <person name="Pursley I."/>
            <person name="Horton D.L."/>
            <person name="Alikhan N.F."/>
            <person name="Baker D."/>
            <person name="Gharbi K."/>
            <person name="Hall N."/>
            <person name="Watson M."/>
            <person name="Adriaenssens E.M."/>
            <person name="Foster-Nyarko E."/>
            <person name="Jarju S."/>
            <person name="Secka A."/>
            <person name="Antonio M."/>
            <person name="Oren A."/>
            <person name="Chaudhuri R.R."/>
            <person name="La Ragione R."/>
            <person name="Hildebrand F."/>
            <person name="Pallen M.J."/>
        </authorList>
    </citation>
    <scope>NUCLEOTIDE SEQUENCE</scope>
    <source>
        <strain evidence="7">11167</strain>
    </source>
</reference>
<dbReference type="SUPFAM" id="SSF53335">
    <property type="entry name" value="S-adenosyl-L-methionine-dependent methyltransferases"/>
    <property type="match status" value="1"/>
</dbReference>
<evidence type="ECO:0000256" key="5">
    <source>
        <dbReference type="ARBA" id="ARBA00022691"/>
    </source>
</evidence>
<evidence type="ECO:0000256" key="1">
    <source>
        <dbReference type="ARBA" id="ARBA00010396"/>
    </source>
</evidence>
<dbReference type="AlphaFoldDB" id="A0A9D9EB39"/>
<comment type="caution">
    <text evidence="7">The sequence shown here is derived from an EMBL/GenBank/DDBJ whole genome shotgun (WGS) entry which is preliminary data.</text>
</comment>
<gene>
    <name evidence="6 7" type="primary">rsmH</name>
    <name evidence="7" type="ORF">IAC42_05975</name>
</gene>
<keyword evidence="4 6" id="KW-0808">Transferase</keyword>
<dbReference type="Proteomes" id="UP000823633">
    <property type="component" value="Unassembled WGS sequence"/>
</dbReference>
<keyword evidence="2 6" id="KW-0698">rRNA processing</keyword>
<comment type="similarity">
    <text evidence="1 6">Belongs to the methyltransferase superfamily. RsmH family.</text>
</comment>
<feature type="binding site" evidence="6">
    <location>
        <position position="80"/>
    </location>
    <ligand>
        <name>S-adenosyl-L-methionine</name>
        <dbReference type="ChEBI" id="CHEBI:59789"/>
    </ligand>
</feature>
<dbReference type="InterPro" id="IPR002903">
    <property type="entry name" value="RsmH"/>
</dbReference>
<feature type="binding site" evidence="6">
    <location>
        <begin position="34"/>
        <end position="36"/>
    </location>
    <ligand>
        <name>S-adenosyl-L-methionine</name>
        <dbReference type="ChEBI" id="CHEBI:59789"/>
    </ligand>
</feature>
<name>A0A9D9EB39_9SPIR</name>
<evidence type="ECO:0000313" key="7">
    <source>
        <dbReference type="EMBL" id="MBO8443291.1"/>
    </source>
</evidence>
<evidence type="ECO:0000256" key="3">
    <source>
        <dbReference type="ARBA" id="ARBA00022603"/>
    </source>
</evidence>
<evidence type="ECO:0000256" key="4">
    <source>
        <dbReference type="ARBA" id="ARBA00022679"/>
    </source>
</evidence>
<evidence type="ECO:0000313" key="8">
    <source>
        <dbReference type="Proteomes" id="UP000823633"/>
    </source>
</evidence>
<dbReference type="GO" id="GO:0071424">
    <property type="term" value="F:rRNA (cytosine-N4-)-methyltransferase activity"/>
    <property type="evidence" value="ECO:0007669"/>
    <property type="project" value="UniProtKB-UniRule"/>
</dbReference>
<comment type="subcellular location">
    <subcellularLocation>
        <location evidence="6">Cytoplasm</location>
    </subcellularLocation>
</comment>
<dbReference type="SUPFAM" id="SSF81799">
    <property type="entry name" value="Putative methyltransferase TM0872, insert domain"/>
    <property type="match status" value="1"/>
</dbReference>
<organism evidence="7 8">
    <name type="scientific">Candidatus Aphodenecus pullistercoris</name>
    <dbReference type="NCBI Taxonomy" id="2840669"/>
    <lineage>
        <taxon>Bacteria</taxon>
        <taxon>Pseudomonadati</taxon>
        <taxon>Spirochaetota</taxon>
        <taxon>Spirochaetia</taxon>
        <taxon>Spirochaetales</taxon>
        <taxon>Candidatus Aphodenecus</taxon>
    </lineage>
</organism>
<dbReference type="Gene3D" id="3.40.50.150">
    <property type="entry name" value="Vaccinia Virus protein VP39"/>
    <property type="match status" value="1"/>
</dbReference>
<dbReference type="Pfam" id="PF01795">
    <property type="entry name" value="Methyltransf_5"/>
    <property type="match status" value="1"/>
</dbReference>
<dbReference type="EC" id="2.1.1.199" evidence="6"/>
<reference evidence="7" key="1">
    <citation type="submission" date="2020-10" db="EMBL/GenBank/DDBJ databases">
        <authorList>
            <person name="Gilroy R."/>
        </authorList>
    </citation>
    <scope>NUCLEOTIDE SEQUENCE</scope>
    <source>
        <strain evidence="7">11167</strain>
    </source>
</reference>
<dbReference type="PANTHER" id="PTHR11265">
    <property type="entry name" value="S-ADENOSYL-METHYLTRANSFERASE MRAW"/>
    <property type="match status" value="1"/>
</dbReference>
<comment type="catalytic activity">
    <reaction evidence="6">
        <text>cytidine(1402) in 16S rRNA + S-adenosyl-L-methionine = N(4)-methylcytidine(1402) in 16S rRNA + S-adenosyl-L-homocysteine + H(+)</text>
        <dbReference type="Rhea" id="RHEA:42928"/>
        <dbReference type="Rhea" id="RHEA-COMP:10286"/>
        <dbReference type="Rhea" id="RHEA-COMP:10287"/>
        <dbReference type="ChEBI" id="CHEBI:15378"/>
        <dbReference type="ChEBI" id="CHEBI:57856"/>
        <dbReference type="ChEBI" id="CHEBI:59789"/>
        <dbReference type="ChEBI" id="CHEBI:74506"/>
        <dbReference type="ChEBI" id="CHEBI:82748"/>
        <dbReference type="EC" id="2.1.1.199"/>
    </reaction>
</comment>
<dbReference type="GO" id="GO:0070475">
    <property type="term" value="P:rRNA base methylation"/>
    <property type="evidence" value="ECO:0007669"/>
    <property type="project" value="UniProtKB-UniRule"/>
</dbReference>
<dbReference type="GO" id="GO:0005737">
    <property type="term" value="C:cytoplasm"/>
    <property type="evidence" value="ECO:0007669"/>
    <property type="project" value="UniProtKB-SubCell"/>
</dbReference>
<comment type="function">
    <text evidence="6">Specifically methylates the N4 position of cytidine in position 1402 (C1402) of 16S rRNA.</text>
</comment>
<proteinExistence type="inferred from homology"/>
<dbReference type="NCBIfam" id="TIGR00006">
    <property type="entry name" value="16S rRNA (cytosine(1402)-N(4))-methyltransferase RsmH"/>
    <property type="match status" value="1"/>
</dbReference>
<accession>A0A9D9EB39</accession>
<dbReference type="Gene3D" id="1.10.150.170">
    <property type="entry name" value="Putative methyltransferase TM0872, insert domain"/>
    <property type="match status" value="1"/>
</dbReference>
<keyword evidence="6" id="KW-0963">Cytoplasm</keyword>
<dbReference type="PANTHER" id="PTHR11265:SF0">
    <property type="entry name" value="12S RRNA N4-METHYLCYTIDINE METHYLTRANSFERASE"/>
    <property type="match status" value="1"/>
</dbReference>
<protein>
    <recommendedName>
        <fullName evidence="6">Ribosomal RNA small subunit methyltransferase H</fullName>
        <ecNumber evidence="6">2.1.1.199</ecNumber>
    </recommendedName>
    <alternativeName>
        <fullName evidence="6">16S rRNA m(4)C1402 methyltransferase</fullName>
    </alternativeName>
    <alternativeName>
        <fullName evidence="6">rRNA (cytosine-N(4)-)-methyltransferase RsmH</fullName>
    </alternativeName>
</protein>
<feature type="binding site" evidence="6">
    <location>
        <position position="98"/>
    </location>
    <ligand>
        <name>S-adenosyl-L-methionine</name>
        <dbReference type="ChEBI" id="CHEBI:59789"/>
    </ligand>
</feature>
<feature type="binding site" evidence="6">
    <location>
        <position position="53"/>
    </location>
    <ligand>
        <name>S-adenosyl-L-methionine</name>
        <dbReference type="ChEBI" id="CHEBI:59789"/>
    </ligand>
</feature>
<evidence type="ECO:0000256" key="2">
    <source>
        <dbReference type="ARBA" id="ARBA00022552"/>
    </source>
</evidence>